<keyword evidence="3" id="KW-1185">Reference proteome</keyword>
<dbReference type="CDD" id="cd10032">
    <property type="entry name" value="UDG-F6_HDG"/>
    <property type="match status" value="1"/>
</dbReference>
<organism evidence="2 3">
    <name type="scientific">Novosphingobium tardum</name>
    <dbReference type="NCBI Taxonomy" id="1538021"/>
    <lineage>
        <taxon>Bacteria</taxon>
        <taxon>Pseudomonadati</taxon>
        <taxon>Pseudomonadota</taxon>
        <taxon>Alphaproteobacteria</taxon>
        <taxon>Sphingomonadales</taxon>
        <taxon>Sphingomonadaceae</taxon>
        <taxon>Novosphingobium</taxon>
    </lineage>
</organism>
<dbReference type="SUPFAM" id="SSF52141">
    <property type="entry name" value="Uracil-DNA glycosylase-like"/>
    <property type="match status" value="1"/>
</dbReference>
<dbReference type="Proteomes" id="UP001595828">
    <property type="component" value="Unassembled WGS sequence"/>
</dbReference>
<dbReference type="Pfam" id="PF03167">
    <property type="entry name" value="UDG"/>
    <property type="match status" value="1"/>
</dbReference>
<dbReference type="Gene3D" id="3.40.470.10">
    <property type="entry name" value="Uracil-DNA glycosylase-like domain"/>
    <property type="match status" value="1"/>
</dbReference>
<dbReference type="GO" id="GO:0033958">
    <property type="term" value="F:DNA-deoxyinosine glycosylase activity"/>
    <property type="evidence" value="ECO:0007669"/>
    <property type="project" value="UniProtKB-EC"/>
</dbReference>
<keyword evidence="2" id="KW-0326">Glycosidase</keyword>
<proteinExistence type="predicted"/>
<dbReference type="InterPro" id="IPR036895">
    <property type="entry name" value="Uracil-DNA_glycosylase-like_sf"/>
</dbReference>
<feature type="domain" description="Uracil-DNA glycosylase-like" evidence="1">
    <location>
        <begin position="3"/>
        <end position="150"/>
    </location>
</feature>
<dbReference type="InterPro" id="IPR026353">
    <property type="entry name" value="Hypoxan-DNA_Glyclase"/>
</dbReference>
<dbReference type="NCBIfam" id="TIGR04274">
    <property type="entry name" value="hypoxanDNAglyco"/>
    <property type="match status" value="1"/>
</dbReference>
<evidence type="ECO:0000313" key="2">
    <source>
        <dbReference type="EMBL" id="MFC4296019.1"/>
    </source>
</evidence>
<dbReference type="RefSeq" id="WP_379539474.1">
    <property type="nucleotide sequence ID" value="NZ_JBHSDR010000006.1"/>
</dbReference>
<protein>
    <submittedName>
        <fullName evidence="2">DNA-deoxyinosine glycosylase</fullName>
        <ecNumber evidence="2">3.2.2.15</ecNumber>
    </submittedName>
</protein>
<dbReference type="EMBL" id="JBHSDR010000006">
    <property type="protein sequence ID" value="MFC4296019.1"/>
    <property type="molecule type" value="Genomic_DNA"/>
</dbReference>
<comment type="caution">
    <text evidence="2">The sequence shown here is derived from an EMBL/GenBank/DDBJ whole genome shotgun (WGS) entry which is preliminary data.</text>
</comment>
<evidence type="ECO:0000259" key="1">
    <source>
        <dbReference type="Pfam" id="PF03167"/>
    </source>
</evidence>
<keyword evidence="2" id="KW-0378">Hydrolase</keyword>
<accession>A0ABV8RRU9</accession>
<evidence type="ECO:0000313" key="3">
    <source>
        <dbReference type="Proteomes" id="UP001595828"/>
    </source>
</evidence>
<gene>
    <name evidence="2" type="ORF">ACFO0A_13240</name>
</gene>
<name>A0ABV8RRU9_9SPHN</name>
<reference evidence="3" key="1">
    <citation type="journal article" date="2019" name="Int. J. Syst. Evol. Microbiol.">
        <title>The Global Catalogue of Microorganisms (GCM) 10K type strain sequencing project: providing services to taxonomists for standard genome sequencing and annotation.</title>
        <authorList>
            <consortium name="The Broad Institute Genomics Platform"/>
            <consortium name="The Broad Institute Genome Sequencing Center for Infectious Disease"/>
            <person name="Wu L."/>
            <person name="Ma J."/>
        </authorList>
    </citation>
    <scope>NUCLEOTIDE SEQUENCE [LARGE SCALE GENOMIC DNA]</scope>
    <source>
        <strain evidence="3">CGMCC 1.12989</strain>
    </source>
</reference>
<dbReference type="InterPro" id="IPR005122">
    <property type="entry name" value="Uracil-DNA_glycosylase-like"/>
</dbReference>
<dbReference type="EC" id="3.2.2.15" evidence="2"/>
<sequence length="155" mass="16820">MIAPDTQVIVLGSLPGRASLAADRYYAHPRNQFWRLIGSVIERDLVPLEYEDRLAALRDGGIGLWDTVASAERAGSLDTALRNVTRNPLADVLERAPKLRALGFNGGAAARIGRKALPSDTPLALIDLPSSSPAYCRISVDEKAQAWAQLREFLA</sequence>